<name>A0A7H9CFC2_9BACT</name>
<dbReference type="GO" id="GO:0120010">
    <property type="term" value="P:intermembrane phospholipid transfer"/>
    <property type="evidence" value="ECO:0007669"/>
    <property type="project" value="TreeGrafter"/>
</dbReference>
<evidence type="ECO:0000313" key="4">
    <source>
        <dbReference type="Proteomes" id="UP000509414"/>
    </source>
</evidence>
<keyword evidence="4" id="KW-1185">Reference proteome</keyword>
<dbReference type="InterPro" id="IPR007428">
    <property type="entry name" value="MlaA"/>
</dbReference>
<dbReference type="PRINTS" id="PR01805">
    <property type="entry name" value="VACJLIPOPROT"/>
</dbReference>
<keyword evidence="2" id="KW-0732">Signal</keyword>
<sequence>MKILFILLVPFIFLNAVSLPEIPAVVNSGVSLATQNILDDEIDEFDGEFAPLVPDPLSGYNRFMTNVNDALYRLIFKHIFVSYDALMPNIAQTGIENFFTNLKFPVRFVNNIFQAKFSYASDEIKAFVLNTTIGLGGFIDIAGKKGIKIHKEDFGQTLGHWGVGSGFHIVWPLVGHSNLRDSIGLGVDYFFTPSAYGDKIWAKKPMHDGFISFSLNSLAVVNKSAKDPYLYENLTKGVLDLYPFLRDAYEQRRRAQIKE</sequence>
<proteinExistence type="inferred from homology"/>
<dbReference type="EMBL" id="CP049075">
    <property type="protein sequence ID" value="QLI04803.1"/>
    <property type="molecule type" value="Genomic_DNA"/>
</dbReference>
<dbReference type="GO" id="GO:0016020">
    <property type="term" value="C:membrane"/>
    <property type="evidence" value="ECO:0007669"/>
    <property type="project" value="InterPro"/>
</dbReference>
<keyword evidence="3" id="KW-0449">Lipoprotein</keyword>
<gene>
    <name evidence="3" type="primary">mlaA</name>
    <name evidence="3" type="ORF">CINF_0254</name>
</gene>
<dbReference type="RefSeq" id="WP_179975457.1">
    <property type="nucleotide sequence ID" value="NZ_CP049075.1"/>
</dbReference>
<dbReference type="PANTHER" id="PTHR30035">
    <property type="entry name" value="LIPOPROTEIN VACJ-RELATED"/>
    <property type="match status" value="1"/>
</dbReference>
<reference evidence="3 4" key="1">
    <citation type="submission" date="2020-02" db="EMBL/GenBank/DDBJ databases">
        <title>Complete genome sequence of the novel Campylobacter species Candidatus Campylobacter infans.</title>
        <authorList>
            <person name="Duim B."/>
            <person name="Zomer A."/>
            <person name="van der Graaf L."/>
            <person name="Wagenaar J."/>
        </authorList>
    </citation>
    <scope>NUCLEOTIDE SEQUENCE [LARGE SCALE GENOMIC DNA]</scope>
    <source>
        <strain evidence="3 4">19S00001</strain>
    </source>
</reference>
<accession>A0A7H9CFC2</accession>
<organism evidence="3 4">
    <name type="scientific">Candidatus Campylobacter infans</name>
    <dbReference type="NCBI Taxonomy" id="2561898"/>
    <lineage>
        <taxon>Bacteria</taxon>
        <taxon>Pseudomonadati</taxon>
        <taxon>Campylobacterota</taxon>
        <taxon>Epsilonproteobacteria</taxon>
        <taxon>Campylobacterales</taxon>
        <taxon>Campylobacteraceae</taxon>
        <taxon>Campylobacter</taxon>
    </lineage>
</organism>
<dbReference type="AlphaFoldDB" id="A0A7H9CFC2"/>
<dbReference type="KEGG" id="cinf:CINF_0254"/>
<dbReference type="Proteomes" id="UP000509414">
    <property type="component" value="Chromosome"/>
</dbReference>
<comment type="similarity">
    <text evidence="1">Belongs to the MlaA family.</text>
</comment>
<evidence type="ECO:0000256" key="1">
    <source>
        <dbReference type="ARBA" id="ARBA00010634"/>
    </source>
</evidence>
<evidence type="ECO:0000256" key="2">
    <source>
        <dbReference type="ARBA" id="ARBA00022729"/>
    </source>
</evidence>
<dbReference type="PANTHER" id="PTHR30035:SF3">
    <property type="entry name" value="INTERMEMBRANE PHOSPHOLIPID TRANSPORT SYSTEM LIPOPROTEIN MLAA"/>
    <property type="match status" value="1"/>
</dbReference>
<dbReference type="Pfam" id="PF04333">
    <property type="entry name" value="MlaA"/>
    <property type="match status" value="1"/>
</dbReference>
<protein>
    <submittedName>
        <fullName evidence="3">Lipid asymmetry ABC transporter MlaABCDEF, lipoprotein MlaA</fullName>
    </submittedName>
</protein>
<evidence type="ECO:0000313" key="3">
    <source>
        <dbReference type="EMBL" id="QLI04803.1"/>
    </source>
</evidence>